<reference evidence="6 7" key="1">
    <citation type="submission" date="2018-11" db="EMBL/GenBank/DDBJ databases">
        <authorList>
            <consortium name="Pathogen Informatics"/>
        </authorList>
    </citation>
    <scope>NUCLEOTIDE SEQUENCE [LARGE SCALE GENOMIC DNA]</scope>
</reference>
<dbReference type="PANTHER" id="PTHR21700">
    <property type="entry name" value="TRANSTHYRETIN-LIKE FAMILY PROTEIN-RELATED"/>
    <property type="match status" value="1"/>
</dbReference>
<evidence type="ECO:0000313" key="7">
    <source>
        <dbReference type="Proteomes" id="UP000270094"/>
    </source>
</evidence>
<gene>
    <name evidence="6" type="ORF">SVUK_LOCUS2320</name>
</gene>
<dbReference type="Gene3D" id="2.60.40.3330">
    <property type="match status" value="1"/>
</dbReference>
<dbReference type="OrthoDB" id="5832063at2759"/>
<dbReference type="AlphaFoldDB" id="A0A3P7KHW8"/>
<evidence type="ECO:0000256" key="1">
    <source>
        <dbReference type="ARBA" id="ARBA00004613"/>
    </source>
</evidence>
<comment type="subcellular location">
    <subcellularLocation>
        <location evidence="1">Secreted</location>
    </subcellularLocation>
</comment>
<evidence type="ECO:0008006" key="8">
    <source>
        <dbReference type="Google" id="ProtNLM"/>
    </source>
</evidence>
<evidence type="ECO:0000256" key="5">
    <source>
        <dbReference type="SAM" id="SignalP"/>
    </source>
</evidence>
<keyword evidence="4 5" id="KW-0732">Signal</keyword>
<evidence type="ECO:0000256" key="2">
    <source>
        <dbReference type="ARBA" id="ARBA00010112"/>
    </source>
</evidence>
<evidence type="ECO:0000313" key="6">
    <source>
        <dbReference type="EMBL" id="VDM67322.1"/>
    </source>
</evidence>
<dbReference type="PANTHER" id="PTHR21700:SF126">
    <property type="entry name" value="TRANSTHYRETIN-LIKE FAMILY PROTEIN"/>
    <property type="match status" value="1"/>
</dbReference>
<evidence type="ECO:0000256" key="3">
    <source>
        <dbReference type="ARBA" id="ARBA00022525"/>
    </source>
</evidence>
<feature type="signal peptide" evidence="5">
    <location>
        <begin position="1"/>
        <end position="16"/>
    </location>
</feature>
<dbReference type="GO" id="GO:0009986">
    <property type="term" value="C:cell surface"/>
    <property type="evidence" value="ECO:0007669"/>
    <property type="project" value="InterPro"/>
</dbReference>
<keyword evidence="3" id="KW-0964">Secreted</keyword>
<dbReference type="GO" id="GO:0005576">
    <property type="term" value="C:extracellular region"/>
    <property type="evidence" value="ECO:0007669"/>
    <property type="project" value="UniProtKB-SubCell"/>
</dbReference>
<comment type="similarity">
    <text evidence="2">Belongs to the nematode transthyretin-like family.</text>
</comment>
<dbReference type="Pfam" id="PF01060">
    <property type="entry name" value="TTR-52"/>
    <property type="match status" value="1"/>
</dbReference>
<proteinExistence type="inferred from homology"/>
<evidence type="ECO:0000256" key="4">
    <source>
        <dbReference type="ARBA" id="ARBA00022729"/>
    </source>
</evidence>
<dbReference type="InterPro" id="IPR001534">
    <property type="entry name" value="Transthyretin-like"/>
</dbReference>
<organism evidence="6 7">
    <name type="scientific">Strongylus vulgaris</name>
    <name type="common">Blood worm</name>
    <dbReference type="NCBI Taxonomy" id="40348"/>
    <lineage>
        <taxon>Eukaryota</taxon>
        <taxon>Metazoa</taxon>
        <taxon>Ecdysozoa</taxon>
        <taxon>Nematoda</taxon>
        <taxon>Chromadorea</taxon>
        <taxon>Rhabditida</taxon>
        <taxon>Rhabditina</taxon>
        <taxon>Rhabditomorpha</taxon>
        <taxon>Strongyloidea</taxon>
        <taxon>Strongylidae</taxon>
        <taxon>Strongylus</taxon>
    </lineage>
</organism>
<dbReference type="Proteomes" id="UP000270094">
    <property type="component" value="Unassembled WGS sequence"/>
</dbReference>
<accession>A0A3P7KHW8</accession>
<protein>
    <recommendedName>
        <fullName evidence="8">Transthyretin-like family protein</fullName>
    </recommendedName>
</protein>
<dbReference type="InterPro" id="IPR038479">
    <property type="entry name" value="Transthyretin-like_sf"/>
</dbReference>
<sequence>MQYIVYLISSFVVCLATRQQCVGVTGRLMCGKKPASGVTVKLWDEDDGPDPDDLLDQGYTDANGNFNLKGSEIEATNIDPVLKIYHDCDDGNKPGQRKVKFRIPSSYISPGGLPRRVFNIGILNLETIFAKEERNLL</sequence>
<keyword evidence="7" id="KW-1185">Reference proteome</keyword>
<name>A0A3P7KHW8_STRVU</name>
<dbReference type="EMBL" id="UYYB01005185">
    <property type="protein sequence ID" value="VDM67322.1"/>
    <property type="molecule type" value="Genomic_DNA"/>
</dbReference>
<feature type="chain" id="PRO_5018295129" description="Transthyretin-like family protein" evidence="5">
    <location>
        <begin position="17"/>
        <end position="137"/>
    </location>
</feature>